<dbReference type="AlphaFoldDB" id="A0A8J3I447"/>
<dbReference type="EMBL" id="BNJF01000001">
    <property type="protein sequence ID" value="GHO44514.1"/>
    <property type="molecule type" value="Genomic_DNA"/>
</dbReference>
<keyword evidence="3" id="KW-1185">Reference proteome</keyword>
<protein>
    <submittedName>
        <fullName evidence="2">Uncharacterized protein</fullName>
    </submittedName>
</protein>
<proteinExistence type="predicted"/>
<dbReference type="Proteomes" id="UP000612362">
    <property type="component" value="Unassembled WGS sequence"/>
</dbReference>
<feature type="region of interest" description="Disordered" evidence="1">
    <location>
        <begin position="21"/>
        <end position="46"/>
    </location>
</feature>
<accession>A0A8J3I447</accession>
<evidence type="ECO:0000313" key="3">
    <source>
        <dbReference type="Proteomes" id="UP000612362"/>
    </source>
</evidence>
<comment type="caution">
    <text evidence="2">The sequence shown here is derived from an EMBL/GenBank/DDBJ whole genome shotgun (WGS) entry which is preliminary data.</text>
</comment>
<organism evidence="2 3">
    <name type="scientific">Ktedonospora formicarum</name>
    <dbReference type="NCBI Taxonomy" id="2778364"/>
    <lineage>
        <taxon>Bacteria</taxon>
        <taxon>Bacillati</taxon>
        <taxon>Chloroflexota</taxon>
        <taxon>Ktedonobacteria</taxon>
        <taxon>Ktedonobacterales</taxon>
        <taxon>Ktedonobacteraceae</taxon>
        <taxon>Ktedonospora</taxon>
    </lineage>
</organism>
<gene>
    <name evidence="2" type="ORF">KSX_26770</name>
</gene>
<sequence>MEAERLAIYFEEIGAYQQKQLKEQNSAAPSSSGSRETVEIEIGDDE</sequence>
<reference evidence="2" key="1">
    <citation type="submission" date="2020-10" db="EMBL/GenBank/DDBJ databases">
        <title>Taxonomic study of unclassified bacteria belonging to the class Ktedonobacteria.</title>
        <authorList>
            <person name="Yabe S."/>
            <person name="Wang C.M."/>
            <person name="Zheng Y."/>
            <person name="Sakai Y."/>
            <person name="Cavaletti L."/>
            <person name="Monciardini P."/>
            <person name="Donadio S."/>
        </authorList>
    </citation>
    <scope>NUCLEOTIDE SEQUENCE</scope>
    <source>
        <strain evidence="2">SOSP1-1</strain>
    </source>
</reference>
<name>A0A8J3I447_9CHLR</name>
<dbReference type="RefSeq" id="WP_220193899.1">
    <property type="nucleotide sequence ID" value="NZ_BNJF01000001.1"/>
</dbReference>
<evidence type="ECO:0000256" key="1">
    <source>
        <dbReference type="SAM" id="MobiDB-lite"/>
    </source>
</evidence>
<feature type="compositionally biased region" description="Polar residues" evidence="1">
    <location>
        <begin position="21"/>
        <end position="35"/>
    </location>
</feature>
<evidence type="ECO:0000313" key="2">
    <source>
        <dbReference type="EMBL" id="GHO44514.1"/>
    </source>
</evidence>